<dbReference type="AlphaFoldDB" id="A0A017SZ15"/>
<dbReference type="Gene3D" id="3.40.1050.10">
    <property type="entry name" value="Carbonic anhydrase"/>
    <property type="match status" value="1"/>
</dbReference>
<evidence type="ECO:0000313" key="11">
    <source>
        <dbReference type="EMBL" id="EYF02198.1"/>
    </source>
</evidence>
<dbReference type="InterPro" id="IPR045066">
    <property type="entry name" value="Beta_CA_cladeB"/>
</dbReference>
<evidence type="ECO:0000256" key="8">
    <source>
        <dbReference type="ARBA" id="ARBA00048348"/>
    </source>
</evidence>
<feature type="binding site" evidence="9">
    <location>
        <position position="98"/>
    </location>
    <ligand>
        <name>Zn(2+)</name>
        <dbReference type="ChEBI" id="CHEBI:29105"/>
    </ligand>
</feature>
<dbReference type="InterPro" id="IPR001765">
    <property type="entry name" value="Carbonic_anhydrase"/>
</dbReference>
<evidence type="ECO:0000256" key="10">
    <source>
        <dbReference type="RuleBase" id="RU003956"/>
    </source>
</evidence>
<dbReference type="SMART" id="SM00947">
    <property type="entry name" value="Pro_CA"/>
    <property type="match status" value="1"/>
</dbReference>
<keyword evidence="12" id="KW-1185">Reference proteome</keyword>
<dbReference type="PANTHER" id="PTHR11002">
    <property type="entry name" value="CARBONIC ANHYDRASE"/>
    <property type="match status" value="1"/>
</dbReference>
<dbReference type="RefSeq" id="WP_044248034.1">
    <property type="nucleotide sequence ID" value="NZ_ASRX01000065.1"/>
</dbReference>
<dbReference type="eggNOG" id="COG0288">
    <property type="taxonomic scope" value="Bacteria"/>
</dbReference>
<dbReference type="CDD" id="cd00884">
    <property type="entry name" value="beta_CA_cladeB"/>
    <property type="match status" value="1"/>
</dbReference>
<dbReference type="PROSITE" id="PS00705">
    <property type="entry name" value="PROK_CO2_ANHYDRASE_2"/>
    <property type="match status" value="1"/>
</dbReference>
<dbReference type="OrthoDB" id="9797527at2"/>
<comment type="function">
    <text evidence="10">Reversible hydration of carbon dioxide.</text>
</comment>
<evidence type="ECO:0000256" key="3">
    <source>
        <dbReference type="ARBA" id="ARBA00014628"/>
    </source>
</evidence>
<comment type="similarity">
    <text evidence="1 10">Belongs to the beta-class carbonic anhydrase family.</text>
</comment>
<dbReference type="GO" id="GO:0004089">
    <property type="term" value="F:carbonate dehydratase activity"/>
    <property type="evidence" value="ECO:0007669"/>
    <property type="project" value="UniProtKB-UniRule"/>
</dbReference>
<keyword evidence="5 9" id="KW-0862">Zinc</keyword>
<dbReference type="PANTHER" id="PTHR11002:SF76">
    <property type="entry name" value="CARBONIC ANHYDRASE"/>
    <property type="match status" value="1"/>
</dbReference>
<name>A0A017SZ15_9BACT</name>
<dbReference type="PROSITE" id="PS00704">
    <property type="entry name" value="PROK_CO2_ANHYDRASE_1"/>
    <property type="match status" value="1"/>
</dbReference>
<evidence type="ECO:0000256" key="1">
    <source>
        <dbReference type="ARBA" id="ARBA00006217"/>
    </source>
</evidence>
<dbReference type="Proteomes" id="UP000019678">
    <property type="component" value="Unassembled WGS sequence"/>
</dbReference>
<evidence type="ECO:0000256" key="6">
    <source>
        <dbReference type="ARBA" id="ARBA00023239"/>
    </source>
</evidence>
<reference evidence="11 12" key="1">
    <citation type="submission" date="2013-05" db="EMBL/GenBank/DDBJ databases">
        <title>Genome assembly of Chondromyces apiculatus DSM 436.</title>
        <authorList>
            <person name="Sharma G."/>
            <person name="Khatri I."/>
            <person name="Kaur C."/>
            <person name="Mayilraj S."/>
            <person name="Subramanian S."/>
        </authorList>
    </citation>
    <scope>NUCLEOTIDE SEQUENCE [LARGE SCALE GENOMIC DNA]</scope>
    <source>
        <strain evidence="11 12">DSM 436</strain>
    </source>
</reference>
<comment type="caution">
    <text evidence="11">The sequence shown here is derived from an EMBL/GenBank/DDBJ whole genome shotgun (WGS) entry which is preliminary data.</text>
</comment>
<feature type="binding site" evidence="9">
    <location>
        <position position="39"/>
    </location>
    <ligand>
        <name>Zn(2+)</name>
        <dbReference type="ChEBI" id="CHEBI:29105"/>
    </ligand>
</feature>
<gene>
    <name evidence="11" type="ORF">CAP_7409</name>
</gene>
<dbReference type="InterPro" id="IPR015892">
    <property type="entry name" value="Carbonic_anhydrase_CS"/>
</dbReference>
<dbReference type="GO" id="GO:0008270">
    <property type="term" value="F:zinc ion binding"/>
    <property type="evidence" value="ECO:0007669"/>
    <property type="project" value="UniProtKB-UniRule"/>
</dbReference>
<accession>A0A017SZ15</accession>
<evidence type="ECO:0000256" key="7">
    <source>
        <dbReference type="ARBA" id="ARBA00031969"/>
    </source>
</evidence>
<comment type="catalytic activity">
    <reaction evidence="8 10">
        <text>hydrogencarbonate + H(+) = CO2 + H2O</text>
        <dbReference type="Rhea" id="RHEA:10748"/>
        <dbReference type="ChEBI" id="CHEBI:15377"/>
        <dbReference type="ChEBI" id="CHEBI:15378"/>
        <dbReference type="ChEBI" id="CHEBI:16526"/>
        <dbReference type="ChEBI" id="CHEBI:17544"/>
        <dbReference type="EC" id="4.2.1.1"/>
    </reaction>
</comment>
<evidence type="ECO:0000256" key="9">
    <source>
        <dbReference type="PIRSR" id="PIRSR601765-1"/>
    </source>
</evidence>
<dbReference type="GO" id="GO:0015976">
    <property type="term" value="P:carbon utilization"/>
    <property type="evidence" value="ECO:0007669"/>
    <property type="project" value="InterPro"/>
</dbReference>
<comment type="cofactor">
    <cofactor evidence="9">
        <name>Zn(2+)</name>
        <dbReference type="ChEBI" id="CHEBI:29105"/>
    </cofactor>
    <text evidence="9">Binds 1 zinc ion per subunit.</text>
</comment>
<evidence type="ECO:0000313" key="12">
    <source>
        <dbReference type="Proteomes" id="UP000019678"/>
    </source>
</evidence>
<dbReference type="FunFam" id="3.40.1050.10:FF:000003">
    <property type="entry name" value="Carbonic anhydrase"/>
    <property type="match status" value="1"/>
</dbReference>
<dbReference type="Pfam" id="PF00484">
    <property type="entry name" value="Pro_CA"/>
    <property type="match status" value="1"/>
</dbReference>
<keyword evidence="6 10" id="KW-0456">Lyase</keyword>
<dbReference type="EMBL" id="ASRX01000065">
    <property type="protein sequence ID" value="EYF02198.1"/>
    <property type="molecule type" value="Genomic_DNA"/>
</dbReference>
<dbReference type="SUPFAM" id="SSF53056">
    <property type="entry name" value="beta-carbonic anhydrase, cab"/>
    <property type="match status" value="1"/>
</dbReference>
<dbReference type="STRING" id="1192034.CAP_7409"/>
<dbReference type="InterPro" id="IPR036874">
    <property type="entry name" value="Carbonic_anhydrase_sf"/>
</dbReference>
<proteinExistence type="inferred from homology"/>
<evidence type="ECO:0000256" key="2">
    <source>
        <dbReference type="ARBA" id="ARBA00012925"/>
    </source>
</evidence>
<organism evidence="11 12">
    <name type="scientific">Chondromyces apiculatus DSM 436</name>
    <dbReference type="NCBI Taxonomy" id="1192034"/>
    <lineage>
        <taxon>Bacteria</taxon>
        <taxon>Pseudomonadati</taxon>
        <taxon>Myxococcota</taxon>
        <taxon>Polyangia</taxon>
        <taxon>Polyangiales</taxon>
        <taxon>Polyangiaceae</taxon>
        <taxon>Chondromyces</taxon>
    </lineage>
</organism>
<feature type="binding site" evidence="9">
    <location>
        <position position="41"/>
    </location>
    <ligand>
        <name>Zn(2+)</name>
        <dbReference type="ChEBI" id="CHEBI:29105"/>
    </ligand>
</feature>
<feature type="binding site" evidence="9">
    <location>
        <position position="101"/>
    </location>
    <ligand>
        <name>Zn(2+)</name>
        <dbReference type="ChEBI" id="CHEBI:29105"/>
    </ligand>
</feature>
<protein>
    <recommendedName>
        <fullName evidence="3 10">Carbonic anhydrase</fullName>
        <ecNumber evidence="2 10">4.2.1.1</ecNumber>
    </recommendedName>
    <alternativeName>
        <fullName evidence="7 10">Carbonate dehydratase</fullName>
    </alternativeName>
</protein>
<evidence type="ECO:0000256" key="4">
    <source>
        <dbReference type="ARBA" id="ARBA00022723"/>
    </source>
</evidence>
<keyword evidence="4 9" id="KW-0479">Metal-binding</keyword>
<evidence type="ECO:0000256" key="5">
    <source>
        <dbReference type="ARBA" id="ARBA00022833"/>
    </source>
</evidence>
<sequence length="222" mass="24188">MQKLVDGLHKFQSGFFQTHQELFRNLSKGQNPEALFITCSDSRINPNLITQTGPGDLFILRNAGNIVPPYGEEGGGEAATIEFAVTGLGVQHIVVCGHTLCGAMKGLLDPSKLDGTPMLKRWLEHAEPTRKFVTDNYAHLHGNAKITVMAEENVLAQIENLQTHPSVRARLEQGLLRIYGWVFKIETGEVFQYDPEGGQFNLISGPPGAAAAPDKLSAQVAI</sequence>
<dbReference type="EC" id="4.2.1.1" evidence="2 10"/>